<reference evidence="1 2" key="1">
    <citation type="journal article" date="2022" name="DNA Res.">
        <title>Chromosomal-level genome assembly of the orchid tree Bauhinia variegata (Leguminosae; Cercidoideae) supports the allotetraploid origin hypothesis of Bauhinia.</title>
        <authorList>
            <person name="Zhong Y."/>
            <person name="Chen Y."/>
            <person name="Zheng D."/>
            <person name="Pang J."/>
            <person name="Liu Y."/>
            <person name="Luo S."/>
            <person name="Meng S."/>
            <person name="Qian L."/>
            <person name="Wei D."/>
            <person name="Dai S."/>
            <person name="Zhou R."/>
        </authorList>
    </citation>
    <scope>NUCLEOTIDE SEQUENCE [LARGE SCALE GENOMIC DNA]</scope>
    <source>
        <strain evidence="1">BV-YZ2020</strain>
    </source>
</reference>
<protein>
    <submittedName>
        <fullName evidence="1">Uncharacterized protein</fullName>
    </submittedName>
</protein>
<dbReference type="EMBL" id="CM039438">
    <property type="protein sequence ID" value="KAI4300288.1"/>
    <property type="molecule type" value="Genomic_DNA"/>
</dbReference>
<organism evidence="1 2">
    <name type="scientific">Bauhinia variegata</name>
    <name type="common">Purple orchid tree</name>
    <name type="synonym">Phanera variegata</name>
    <dbReference type="NCBI Taxonomy" id="167791"/>
    <lineage>
        <taxon>Eukaryota</taxon>
        <taxon>Viridiplantae</taxon>
        <taxon>Streptophyta</taxon>
        <taxon>Embryophyta</taxon>
        <taxon>Tracheophyta</taxon>
        <taxon>Spermatophyta</taxon>
        <taxon>Magnoliopsida</taxon>
        <taxon>eudicotyledons</taxon>
        <taxon>Gunneridae</taxon>
        <taxon>Pentapetalae</taxon>
        <taxon>rosids</taxon>
        <taxon>fabids</taxon>
        <taxon>Fabales</taxon>
        <taxon>Fabaceae</taxon>
        <taxon>Cercidoideae</taxon>
        <taxon>Cercideae</taxon>
        <taxon>Bauhiniinae</taxon>
        <taxon>Bauhinia</taxon>
    </lineage>
</organism>
<gene>
    <name evidence="1" type="ORF">L6164_033684</name>
</gene>
<sequence>MIMKHIDIQRCLEKKMPKRGKLKVDNGMILASEPEKFNKSVDRSLDGTSKKTRMDARKYREFARSRLKRGNVSEEESEFRCSLELTKDDAQVDPHMRDGIAGGDGVCYECMHGGVLLHCHGKGCQRRYHPSCLDPPLNYVPPGVWHCPWCVKKKIELGVYSISHGIESIWDVREVMENEVMERQYLVKYQDLAHAHNRWIPEKYILLEAPKRLAKFNRKVEVIRWKREWTVPHRLLLKRLIVLPKQYDEHFDGQGDKSSNCHYEWLVKWTGLGYDHITWELDDASFMTSSGGMKLIADYESRHKKVERLSNPSEAYEQVKASSAELTELPAGDSPGLRDHHLSYVNKLCMYWHEGQSALVVDEKVDQERVMKVILFLSSFHHNIKRPFLIISTSAALSVWEAEFLHLAPSANLVVYKGDKNLRSSIRAMDFYNDDGTITFQILLSSSDIVTEDLHALQCIAWEVIIIDECQSPRISRHFDNIKMLTSNMRLLLVSGQIKECSADYLNLLSLLDSGSHAINNDQLETELPTSIPMLKKLLAQYVAYECKKGSSRFIEYWVPAMLSNLQLEQYCSMLLSNKVFLCSGLKTDPIDALRDLIISTKKCCNHPYLLDQSLHSFVTKERPIEEYLDIGIKASGKLQLLEKILIEVKNHGLRAMILFESAGGSGSIGNILDDVVCQRFGKDCYVRYGRGYKPTRKQAALDMFNDKAGGKFVFLIDNRSCVPSIKLSSVDTIILFDSDWDSQNDLRALQRMSISSQFEQLTVFRLYSSFTIEEKVLMLAKEGIALDSNMQCINQSTCHTLLKWDASYLFNKLDDLHASDISVSATDISSDQSFLHDVICELSSQLPCGNDTDCHNSSFILKVEQNGGVYSKNNILLGERSMKKLDSRLSAFSWTNLFERRNPRWKFLSISSQRIRKKVKYCDQLLQNSEFEDVTLGKRRTVSKEDIVGPMHVNSRLKNKKKQSVVNKTSKVNDNNMADSKIHDSIPVRPSCSQMKRLSASDVDSVEQSELLHVPKSTEFLPKPDISGLCDVLRFSKEIKAAALKILKYILKHYDVDWHKVSTVQAFEISVCWLAASVLKHKIDKKESLALAKLHLHFDCKDDEATYVYSKLKTIKKILSRYLQKPIHVEKCYIKGTCSKTPERTGLVEEEMQTGFKGPDISCFVESVTDDLDLKCKSPLRGQNCVDKLPSTTPDVCQIKADALSLQLDAENDKMNALASEIVEVSFLCDQNEAPNPSKDPCTSITVTYPLDSLSPVINAETLDFVGEACEDAQLLKNDVGAGDNSMNVFAHPEQLNRAEVDAITFTSAAVTQEKQVCDESTVLEYTNTTAPGSPYLPPSHGNLGPLPQNIGDCFNNDEAELIDPLEPFNSSLVQSTLNVPQQPCVGLPTRENAMHVPFDSTANPGYLSIDPFHAPSVTSEMPDFPCSVPLQIEMERIQKEAEEAIEIHNKAALQLRSDFEKDSEKIRVKYDKLLQNVDSTLALKGKELETNYNTVHANTLLAEAWLRNCEDNEMAWLECTEQVAVPNFSSPQLSMNQTGHMPADRLEQYSGGLPINYPYVAPQVLAVNPSTAFAEISSVRQCFSPPSLFSGSLRSDFDLRAPAPHLRFSVPATSSMPHHNVPITWSGISDKQLLLDSFNCGDISNAE</sequence>
<keyword evidence="2" id="KW-1185">Reference proteome</keyword>
<name>A0ACB9KSU5_BAUVA</name>
<dbReference type="Proteomes" id="UP000828941">
    <property type="component" value="Chromosome 13"/>
</dbReference>
<accession>A0ACB9KSU5</accession>
<evidence type="ECO:0000313" key="1">
    <source>
        <dbReference type="EMBL" id="KAI4300288.1"/>
    </source>
</evidence>
<evidence type="ECO:0000313" key="2">
    <source>
        <dbReference type="Proteomes" id="UP000828941"/>
    </source>
</evidence>
<comment type="caution">
    <text evidence="1">The sequence shown here is derived from an EMBL/GenBank/DDBJ whole genome shotgun (WGS) entry which is preliminary data.</text>
</comment>
<proteinExistence type="predicted"/>